<dbReference type="Proteomes" id="UP000317332">
    <property type="component" value="Unassembled WGS sequence"/>
</dbReference>
<comment type="caution">
    <text evidence="4">The sequence shown here is derived from an EMBL/GenBank/DDBJ whole genome shotgun (WGS) entry which is preliminary data.</text>
</comment>
<dbReference type="PANTHER" id="PTHR44196">
    <property type="entry name" value="DEHYDROGENASE/REDUCTASE SDR FAMILY MEMBER 7B"/>
    <property type="match status" value="1"/>
</dbReference>
<protein>
    <submittedName>
        <fullName evidence="4">SDR family oxidoreductase</fullName>
    </submittedName>
</protein>
<keyword evidence="5" id="KW-1185">Reference proteome</keyword>
<dbReference type="InterPro" id="IPR002347">
    <property type="entry name" value="SDR_fam"/>
</dbReference>
<dbReference type="GO" id="GO:0016491">
    <property type="term" value="F:oxidoreductase activity"/>
    <property type="evidence" value="ECO:0007669"/>
    <property type="project" value="UniProtKB-KW"/>
</dbReference>
<gene>
    <name evidence="4" type="ORF">FJ651_06875</name>
</gene>
<organism evidence="4 5">
    <name type="scientific">Paucihalobacter ruber</name>
    <dbReference type="NCBI Taxonomy" id="2567861"/>
    <lineage>
        <taxon>Bacteria</taxon>
        <taxon>Pseudomonadati</taxon>
        <taxon>Bacteroidota</taxon>
        <taxon>Flavobacteriia</taxon>
        <taxon>Flavobacteriales</taxon>
        <taxon>Flavobacteriaceae</taxon>
        <taxon>Paucihalobacter</taxon>
    </lineage>
</organism>
<reference evidence="4 5" key="1">
    <citation type="submission" date="2019-06" db="EMBL/GenBank/DDBJ databases">
        <title>Flavobacteriaceae Paucihalobacterium erythroidium CWB-1, complete genome.</title>
        <authorList>
            <person name="Wu S."/>
        </authorList>
    </citation>
    <scope>NUCLEOTIDE SEQUENCE [LARGE SCALE GENOMIC DNA]</scope>
    <source>
        <strain evidence="4 5">CWB-1</strain>
    </source>
</reference>
<keyword evidence="2" id="KW-0560">Oxidoreductase</keyword>
<name>A0A506PL88_9FLAO</name>
<evidence type="ECO:0000313" key="4">
    <source>
        <dbReference type="EMBL" id="TPV33877.1"/>
    </source>
</evidence>
<dbReference type="AlphaFoldDB" id="A0A506PL88"/>
<dbReference type="SUPFAM" id="SSF51735">
    <property type="entry name" value="NAD(P)-binding Rossmann-fold domains"/>
    <property type="match status" value="1"/>
</dbReference>
<proteinExistence type="inferred from homology"/>
<comment type="similarity">
    <text evidence="1 3">Belongs to the short-chain dehydrogenases/reductases (SDR) family.</text>
</comment>
<dbReference type="InterPro" id="IPR036291">
    <property type="entry name" value="NAD(P)-bd_dom_sf"/>
</dbReference>
<dbReference type="Pfam" id="PF00106">
    <property type="entry name" value="adh_short"/>
    <property type="match status" value="1"/>
</dbReference>
<accession>A0A506PL88</accession>
<dbReference type="EMBL" id="VHIQ01000003">
    <property type="protein sequence ID" value="TPV33877.1"/>
    <property type="molecule type" value="Genomic_DNA"/>
</dbReference>
<dbReference type="PIRSF" id="PIRSF000126">
    <property type="entry name" value="11-beta-HSD1"/>
    <property type="match status" value="1"/>
</dbReference>
<dbReference type="GO" id="GO:0016020">
    <property type="term" value="C:membrane"/>
    <property type="evidence" value="ECO:0007669"/>
    <property type="project" value="TreeGrafter"/>
</dbReference>
<dbReference type="OrthoDB" id="9808814at2"/>
<evidence type="ECO:0000256" key="2">
    <source>
        <dbReference type="ARBA" id="ARBA00023002"/>
    </source>
</evidence>
<dbReference type="RefSeq" id="WP_140989743.1">
    <property type="nucleotide sequence ID" value="NZ_VHIQ01000003.1"/>
</dbReference>
<evidence type="ECO:0000256" key="1">
    <source>
        <dbReference type="ARBA" id="ARBA00006484"/>
    </source>
</evidence>
<dbReference type="CDD" id="cd05233">
    <property type="entry name" value="SDR_c"/>
    <property type="match status" value="1"/>
</dbReference>
<sequence>MISRYTALVTGGASGIGFELARLFARDGHHLILVDMNQPKLCEAKHAIENECPEIKVYILNCNLARENAAEFVYNHVTTHRFNISFLVNNAGFGVYGCFAETPWQKEMCMLQLHVLTVTALTKLFLPGMITAGYGRILNVASVAAFQPGPLMAVYYASKSYILSFSQAIANELHTTGVSITTLCPGITATGFQKSVGNGESKVTPNSVLCSHPADVALSGYKALMKGKSLVIPGMVNRTLLFVNWLVPRSLSMSIIRKAQEKIHPNAVLGN</sequence>
<dbReference type="PANTHER" id="PTHR44196:SF2">
    <property type="entry name" value="SHORT-CHAIN DEHYDROGENASE-RELATED"/>
    <property type="match status" value="1"/>
</dbReference>
<evidence type="ECO:0000256" key="3">
    <source>
        <dbReference type="RuleBase" id="RU000363"/>
    </source>
</evidence>
<dbReference type="Gene3D" id="3.40.50.720">
    <property type="entry name" value="NAD(P)-binding Rossmann-like Domain"/>
    <property type="match status" value="1"/>
</dbReference>
<evidence type="ECO:0000313" key="5">
    <source>
        <dbReference type="Proteomes" id="UP000317332"/>
    </source>
</evidence>
<dbReference type="PRINTS" id="PR00080">
    <property type="entry name" value="SDRFAMILY"/>
</dbReference>
<dbReference type="PRINTS" id="PR00081">
    <property type="entry name" value="GDHRDH"/>
</dbReference>